<evidence type="ECO:0000256" key="7">
    <source>
        <dbReference type="ARBA" id="ARBA00022618"/>
    </source>
</evidence>
<keyword evidence="5 12" id="KW-1003">Cell membrane</keyword>
<feature type="transmembrane region" description="Helical" evidence="13">
    <location>
        <begin position="198"/>
        <end position="218"/>
    </location>
</feature>
<feature type="transmembrane region" description="Helical" evidence="13">
    <location>
        <begin position="292"/>
        <end position="316"/>
    </location>
</feature>
<comment type="subcellular location">
    <subcellularLocation>
        <location evidence="1">Cell inner membrane</location>
        <topology evidence="1">Multi-pass membrane protein</topology>
    </subcellularLocation>
</comment>
<dbReference type="InterPro" id="IPR003838">
    <property type="entry name" value="ABC3_permease_C"/>
</dbReference>
<reference evidence="16 17" key="1">
    <citation type="submission" date="2016-08" db="EMBL/GenBank/DDBJ databases">
        <authorList>
            <person name="Seilhamer J.J."/>
        </authorList>
    </citation>
    <scope>NUCLEOTIDE SEQUENCE [LARGE SCALE GENOMIC DNA]</scope>
    <source>
        <strain evidence="16 17">KCTC 42603</strain>
    </source>
</reference>
<dbReference type="AlphaFoldDB" id="A0A1E7Z8W4"/>
<evidence type="ECO:0000256" key="3">
    <source>
        <dbReference type="ARBA" id="ARBA00011160"/>
    </source>
</evidence>
<evidence type="ECO:0000313" key="17">
    <source>
        <dbReference type="Proteomes" id="UP000175691"/>
    </source>
</evidence>
<evidence type="ECO:0000256" key="4">
    <source>
        <dbReference type="ARBA" id="ARBA00021907"/>
    </source>
</evidence>
<dbReference type="OrthoDB" id="9813411at2"/>
<dbReference type="PIRSF" id="PIRSF003097">
    <property type="entry name" value="FtsX"/>
    <property type="match status" value="1"/>
</dbReference>
<dbReference type="RefSeq" id="WP_070126214.1">
    <property type="nucleotide sequence ID" value="NZ_MDHN01000032.1"/>
</dbReference>
<dbReference type="PANTHER" id="PTHR47755">
    <property type="entry name" value="CELL DIVISION PROTEIN FTSX"/>
    <property type="match status" value="1"/>
</dbReference>
<dbReference type="GO" id="GO:0005886">
    <property type="term" value="C:plasma membrane"/>
    <property type="evidence" value="ECO:0007669"/>
    <property type="project" value="UniProtKB-SubCell"/>
</dbReference>
<keyword evidence="8 13" id="KW-0812">Transmembrane</keyword>
<keyword evidence="7 12" id="KW-0132">Cell division</keyword>
<gene>
    <name evidence="16" type="ORF">BFC18_15405</name>
</gene>
<evidence type="ECO:0000256" key="6">
    <source>
        <dbReference type="ARBA" id="ARBA00022519"/>
    </source>
</evidence>
<keyword evidence="9 13" id="KW-1133">Transmembrane helix</keyword>
<dbReference type="PANTHER" id="PTHR47755:SF1">
    <property type="entry name" value="CELL DIVISION PROTEIN FTSX"/>
    <property type="match status" value="1"/>
</dbReference>
<comment type="function">
    <text evidence="12">Part of the ABC transporter FtsEX involved in cellular division.</text>
</comment>
<dbReference type="STRING" id="1656094.BFC18_15405"/>
<protein>
    <recommendedName>
        <fullName evidence="4 12">Cell division protein FtsX</fullName>
    </recommendedName>
</protein>
<comment type="subunit">
    <text evidence="3">Forms a membrane-associated complex with FtsE.</text>
</comment>
<comment type="caution">
    <text evidence="16">The sequence shown here is derived from an EMBL/GenBank/DDBJ whole genome shotgun (WGS) entry which is preliminary data.</text>
</comment>
<evidence type="ECO:0000256" key="10">
    <source>
        <dbReference type="ARBA" id="ARBA00023136"/>
    </source>
</evidence>
<proteinExistence type="inferred from homology"/>
<evidence type="ECO:0000259" key="14">
    <source>
        <dbReference type="Pfam" id="PF02687"/>
    </source>
</evidence>
<evidence type="ECO:0000313" key="16">
    <source>
        <dbReference type="EMBL" id="OFC69966.1"/>
    </source>
</evidence>
<keyword evidence="17" id="KW-1185">Reference proteome</keyword>
<keyword evidence="11 12" id="KW-0131">Cell cycle</keyword>
<dbReference type="NCBIfam" id="TIGR00439">
    <property type="entry name" value="FtsX_Gneg"/>
    <property type="match status" value="1"/>
</dbReference>
<dbReference type="GO" id="GO:0032153">
    <property type="term" value="C:cell division site"/>
    <property type="evidence" value="ECO:0007669"/>
    <property type="project" value="TreeGrafter"/>
</dbReference>
<dbReference type="InterPro" id="IPR040690">
    <property type="entry name" value="FtsX_ECD"/>
</dbReference>
<dbReference type="InterPro" id="IPR047590">
    <property type="entry name" value="FtsX_proteobact-type"/>
</dbReference>
<dbReference type="Proteomes" id="UP000175691">
    <property type="component" value="Unassembled WGS sequence"/>
</dbReference>
<keyword evidence="6 12" id="KW-0997">Cell inner membrane</keyword>
<sequence length="326" mass="35956">MSILFKGRTQGASDTRIGIVQMITAFYISHARQALGSLGELWRQPAASIMTVAVLGLSITLPSTLYILVKNTEKISAGWDQASEISLFLKEDTPPASAQQLVARLNTWPEIDSVTFIPADDALKEFQHLSGLGDAIAYLESNPLPDVVLISPNEKHASPTAARMLLEKLKSQREVDIGKLDIEWLERLYALLDIARELVSLIGILLFVSVVLIIGNTIRLNILSKREEILVMKLVGATDAFIHRPFLYTGFWYGLLGGLIAWLAVIIILWWMDSSIQAFASMYQKEFNITGLSGTALLTMLGLSILLGLLGSLMSVQRHVRGIEPQ</sequence>
<evidence type="ECO:0000256" key="13">
    <source>
        <dbReference type="SAM" id="Phobius"/>
    </source>
</evidence>
<dbReference type="Pfam" id="PF18075">
    <property type="entry name" value="FtsX_ECD"/>
    <property type="match status" value="1"/>
</dbReference>
<name>A0A1E7Z8W4_9ALTE</name>
<feature type="transmembrane region" description="Helical" evidence="13">
    <location>
        <begin position="251"/>
        <end position="272"/>
    </location>
</feature>
<evidence type="ECO:0000256" key="5">
    <source>
        <dbReference type="ARBA" id="ARBA00022475"/>
    </source>
</evidence>
<dbReference type="InterPro" id="IPR004513">
    <property type="entry name" value="FtsX"/>
</dbReference>
<keyword evidence="10 12" id="KW-0472">Membrane</keyword>
<accession>A0A1E7Z8W4</accession>
<dbReference type="Pfam" id="PF02687">
    <property type="entry name" value="FtsX"/>
    <property type="match status" value="1"/>
</dbReference>
<evidence type="ECO:0000256" key="8">
    <source>
        <dbReference type="ARBA" id="ARBA00022692"/>
    </source>
</evidence>
<evidence type="ECO:0000256" key="11">
    <source>
        <dbReference type="ARBA" id="ARBA00023306"/>
    </source>
</evidence>
<dbReference type="GO" id="GO:0051301">
    <property type="term" value="P:cell division"/>
    <property type="evidence" value="ECO:0007669"/>
    <property type="project" value="UniProtKB-KW"/>
</dbReference>
<evidence type="ECO:0000256" key="2">
    <source>
        <dbReference type="ARBA" id="ARBA00007379"/>
    </source>
</evidence>
<dbReference type="Gene3D" id="3.30.70.3040">
    <property type="match status" value="1"/>
</dbReference>
<feature type="domain" description="FtsX extracellular" evidence="15">
    <location>
        <begin position="84"/>
        <end position="163"/>
    </location>
</feature>
<comment type="similarity">
    <text evidence="2 12">Belongs to the ABC-4 integral membrane protein family. FtsX subfamily.</text>
</comment>
<feature type="domain" description="ABC3 transporter permease C-terminal" evidence="14">
    <location>
        <begin position="201"/>
        <end position="317"/>
    </location>
</feature>
<dbReference type="EMBL" id="MDHN01000032">
    <property type="protein sequence ID" value="OFC69966.1"/>
    <property type="molecule type" value="Genomic_DNA"/>
</dbReference>
<evidence type="ECO:0000256" key="9">
    <source>
        <dbReference type="ARBA" id="ARBA00022989"/>
    </source>
</evidence>
<evidence type="ECO:0000256" key="1">
    <source>
        <dbReference type="ARBA" id="ARBA00004429"/>
    </source>
</evidence>
<evidence type="ECO:0000256" key="12">
    <source>
        <dbReference type="PIRNR" id="PIRNR003097"/>
    </source>
</evidence>
<organism evidence="16 17">
    <name type="scientific">Alteromonas confluentis</name>
    <dbReference type="NCBI Taxonomy" id="1656094"/>
    <lineage>
        <taxon>Bacteria</taxon>
        <taxon>Pseudomonadati</taxon>
        <taxon>Pseudomonadota</taxon>
        <taxon>Gammaproteobacteria</taxon>
        <taxon>Alteromonadales</taxon>
        <taxon>Alteromonadaceae</taxon>
        <taxon>Alteromonas/Salinimonas group</taxon>
        <taxon>Alteromonas</taxon>
    </lineage>
</organism>
<evidence type="ECO:0000259" key="15">
    <source>
        <dbReference type="Pfam" id="PF18075"/>
    </source>
</evidence>